<organism evidence="1 2">
    <name type="scientific">Elaeophora elaphi</name>
    <dbReference type="NCBI Taxonomy" id="1147741"/>
    <lineage>
        <taxon>Eukaryota</taxon>
        <taxon>Metazoa</taxon>
        <taxon>Ecdysozoa</taxon>
        <taxon>Nematoda</taxon>
        <taxon>Chromadorea</taxon>
        <taxon>Rhabditida</taxon>
        <taxon>Spirurina</taxon>
        <taxon>Spiruromorpha</taxon>
        <taxon>Filarioidea</taxon>
        <taxon>Onchocercidae</taxon>
        <taxon>Elaeophora</taxon>
    </lineage>
</organism>
<evidence type="ECO:0000313" key="2">
    <source>
        <dbReference type="WBParaSite" id="EEL_0000677101-mRNA-1"/>
    </source>
</evidence>
<dbReference type="AlphaFoldDB" id="A0A0R3RX39"/>
<proteinExistence type="predicted"/>
<dbReference type="Proteomes" id="UP000050640">
    <property type="component" value="Unplaced"/>
</dbReference>
<sequence>LIITHLRVVGERVDDVPLLLEESVIPQAAQTHSQTVQQQQIALSFPLLNNNNNNNNNNSVATQPTAVVSSIWRLPSGQGVKFRKNRQVTPKMTSRRNDVRFHSNPAIPVSEMTTDYPASELRRSMIIPVSERRKFFETIAEYSHPF</sequence>
<name>A0A0R3RX39_9BILA</name>
<dbReference type="WBParaSite" id="EEL_0000677101-mRNA-1">
    <property type="protein sequence ID" value="EEL_0000677101-mRNA-1"/>
    <property type="gene ID" value="EEL_0000677101"/>
</dbReference>
<accession>A0A0R3RX39</accession>
<keyword evidence="1" id="KW-1185">Reference proteome</keyword>
<protein>
    <submittedName>
        <fullName evidence="2">Pecanex-like protein</fullName>
    </submittedName>
</protein>
<dbReference type="STRING" id="1147741.A0A0R3RX39"/>
<evidence type="ECO:0000313" key="1">
    <source>
        <dbReference type="Proteomes" id="UP000050640"/>
    </source>
</evidence>
<reference evidence="2" key="1">
    <citation type="submission" date="2017-02" db="UniProtKB">
        <authorList>
            <consortium name="WormBaseParasite"/>
        </authorList>
    </citation>
    <scope>IDENTIFICATION</scope>
</reference>